<protein>
    <recommendedName>
        <fullName evidence="6">Fe/B12 periplasmic-binding domain-containing protein</fullName>
    </recommendedName>
</protein>
<gene>
    <name evidence="7" type="ORF">YM304_32600</name>
</gene>
<dbReference type="Gene3D" id="3.40.50.1980">
    <property type="entry name" value="Nitrogenase molybdenum iron protein domain"/>
    <property type="match status" value="2"/>
</dbReference>
<evidence type="ECO:0000313" key="8">
    <source>
        <dbReference type="Proteomes" id="UP000011863"/>
    </source>
</evidence>
<dbReference type="GO" id="GO:0030288">
    <property type="term" value="C:outer membrane-bounded periplasmic space"/>
    <property type="evidence" value="ECO:0007669"/>
    <property type="project" value="TreeGrafter"/>
</dbReference>
<dbReference type="PROSITE" id="PS50983">
    <property type="entry name" value="FE_B12_PBP"/>
    <property type="match status" value="1"/>
</dbReference>
<dbReference type="AlphaFoldDB" id="A0A6C7E7C0"/>
<reference evidence="7 8" key="1">
    <citation type="journal article" date="2013" name="Int. J. Syst. Evol. Microbiol.">
        <title>Ilumatobacter nonamiense sp. nov. and Ilumatobacter coccineum sp. nov., isolated from seashore sand.</title>
        <authorList>
            <person name="Matsumoto A."/>
            <person name="Kasai H."/>
            <person name="Matsuo Y."/>
            <person name="Shizuri Y."/>
            <person name="Ichikawa N."/>
            <person name="Fujita N."/>
            <person name="Omura S."/>
            <person name="Takahashi Y."/>
        </authorList>
    </citation>
    <scope>NUCLEOTIDE SEQUENCE [LARGE SCALE GENOMIC DNA]</scope>
    <source>
        <strain evidence="8">NBRC 103263 / KCTC 29153 / YM16-304</strain>
    </source>
</reference>
<evidence type="ECO:0000256" key="1">
    <source>
        <dbReference type="ARBA" id="ARBA00004196"/>
    </source>
</evidence>
<dbReference type="GO" id="GO:1901678">
    <property type="term" value="P:iron coordination entity transport"/>
    <property type="evidence" value="ECO:0007669"/>
    <property type="project" value="UniProtKB-ARBA"/>
</dbReference>
<evidence type="ECO:0000256" key="5">
    <source>
        <dbReference type="SAM" id="MobiDB-lite"/>
    </source>
</evidence>
<sequence>MPRFVKHPYHRPVHRPLATVLTLAIVTAAGCSSSGGGQGLPDFQLATTIADDAAPTTEPTDATAAPDSTVAPTTTADTTPDTAPTAPAEPAYPRTVDNALGSTEIAEQPERVVAVSGVADIDALLSLGVVPHAAAAFFPVNAAGDMSFAPWNQEYWGEVQSFLNRPQVNLEELATFDPDMIVGQIGSVESNDTMAAIAPVVAYDYPADWREPVRIFGEALDREAEAEAAIADVEARIAEIAERVPDGGLTLALITNGRDGNFTVYTPEHGAGIARALDEIGISYVDVPTDLSKERMGDLAPADWIVVYDFSVFDVNELLDDPLFQQLPAVQAGNVVSYDPIQTFATLYETSRSLPYVLDTVLTSIGL</sequence>
<evidence type="ECO:0000313" key="7">
    <source>
        <dbReference type="EMBL" id="BAN03574.1"/>
    </source>
</evidence>
<comment type="subcellular location">
    <subcellularLocation>
        <location evidence="1">Cell envelope</location>
    </subcellularLocation>
</comment>
<feature type="compositionally biased region" description="Low complexity" evidence="5">
    <location>
        <begin position="54"/>
        <end position="91"/>
    </location>
</feature>
<keyword evidence="4" id="KW-0732">Signal</keyword>
<comment type="similarity">
    <text evidence="2">Belongs to the bacterial solute-binding protein 8 family.</text>
</comment>
<keyword evidence="8" id="KW-1185">Reference proteome</keyword>
<accession>A0A6C7E7C0</accession>
<keyword evidence="3" id="KW-0813">Transport</keyword>
<feature type="domain" description="Fe/B12 periplasmic-binding" evidence="6">
    <location>
        <begin position="112"/>
        <end position="367"/>
    </location>
</feature>
<dbReference type="EMBL" id="AP012057">
    <property type="protein sequence ID" value="BAN03574.1"/>
    <property type="molecule type" value="Genomic_DNA"/>
</dbReference>
<dbReference type="Pfam" id="PF01497">
    <property type="entry name" value="Peripla_BP_2"/>
    <property type="match status" value="1"/>
</dbReference>
<evidence type="ECO:0000256" key="2">
    <source>
        <dbReference type="ARBA" id="ARBA00008814"/>
    </source>
</evidence>
<evidence type="ECO:0000256" key="4">
    <source>
        <dbReference type="ARBA" id="ARBA00022729"/>
    </source>
</evidence>
<dbReference type="PANTHER" id="PTHR30532">
    <property type="entry name" value="IRON III DICITRATE-BINDING PERIPLASMIC PROTEIN"/>
    <property type="match status" value="1"/>
</dbReference>
<dbReference type="InterPro" id="IPR051313">
    <property type="entry name" value="Bact_iron-sidero_bind"/>
</dbReference>
<proteinExistence type="inferred from homology"/>
<dbReference type="Proteomes" id="UP000011863">
    <property type="component" value="Chromosome"/>
</dbReference>
<dbReference type="SUPFAM" id="SSF53807">
    <property type="entry name" value="Helical backbone' metal receptor"/>
    <property type="match status" value="1"/>
</dbReference>
<evidence type="ECO:0000259" key="6">
    <source>
        <dbReference type="PROSITE" id="PS50983"/>
    </source>
</evidence>
<name>A0A6C7E7C0_ILUCY</name>
<dbReference type="PROSITE" id="PS51257">
    <property type="entry name" value="PROKAR_LIPOPROTEIN"/>
    <property type="match status" value="1"/>
</dbReference>
<dbReference type="KEGG" id="aym:YM304_32600"/>
<organism evidence="7 8">
    <name type="scientific">Ilumatobacter coccineus (strain NBRC 103263 / KCTC 29153 / YM16-304)</name>
    <dbReference type="NCBI Taxonomy" id="1313172"/>
    <lineage>
        <taxon>Bacteria</taxon>
        <taxon>Bacillati</taxon>
        <taxon>Actinomycetota</taxon>
        <taxon>Acidimicrobiia</taxon>
        <taxon>Acidimicrobiales</taxon>
        <taxon>Ilumatobacteraceae</taxon>
        <taxon>Ilumatobacter</taxon>
    </lineage>
</organism>
<dbReference type="PANTHER" id="PTHR30532:SF24">
    <property type="entry name" value="FERRIC ENTEROBACTIN-BINDING PERIPLASMIC PROTEIN FEPB"/>
    <property type="match status" value="1"/>
</dbReference>
<evidence type="ECO:0000256" key="3">
    <source>
        <dbReference type="ARBA" id="ARBA00022448"/>
    </source>
</evidence>
<feature type="region of interest" description="Disordered" evidence="5">
    <location>
        <begin position="54"/>
        <end position="94"/>
    </location>
</feature>
<dbReference type="InterPro" id="IPR002491">
    <property type="entry name" value="ABC_transptr_periplasmic_BD"/>
</dbReference>